<sequence length="189" mass="21251">MEPAGIDLETPRLRLRRWRAEDRPRFAAINAEPAVQRHLNPLTREGSDAMLDRIDAHFARHGWGFWAVEEREGGALIGLCGLARADWPAFFTPAVEIGWRLSTPWQGRGLAREAASAALDFAFGTLELDRVVSFTVPANTPSWGLMERLGMRRLGEFDHPNLPEGHALRRHVVYETTAAEHRARSAVPR</sequence>
<organism evidence="2 3">
    <name type="scientific">Inquilinus ginsengisoli</name>
    <dbReference type="NCBI Taxonomy" id="363840"/>
    <lineage>
        <taxon>Bacteria</taxon>
        <taxon>Pseudomonadati</taxon>
        <taxon>Pseudomonadota</taxon>
        <taxon>Alphaproteobacteria</taxon>
        <taxon>Rhodospirillales</taxon>
        <taxon>Rhodospirillaceae</taxon>
        <taxon>Inquilinus</taxon>
    </lineage>
</organism>
<proteinExistence type="predicted"/>
<evidence type="ECO:0000313" key="2">
    <source>
        <dbReference type="EMBL" id="MDR6288938.1"/>
    </source>
</evidence>
<dbReference type="EMBL" id="JAVDPW010000002">
    <property type="protein sequence ID" value="MDR6288938.1"/>
    <property type="molecule type" value="Genomic_DNA"/>
</dbReference>
<accession>A0ABU1JKR6</accession>
<dbReference type="InterPro" id="IPR051531">
    <property type="entry name" value="N-acetyltransferase"/>
</dbReference>
<dbReference type="PROSITE" id="PS51186">
    <property type="entry name" value="GNAT"/>
    <property type="match status" value="1"/>
</dbReference>
<evidence type="ECO:0000259" key="1">
    <source>
        <dbReference type="PROSITE" id="PS51186"/>
    </source>
</evidence>
<keyword evidence="3" id="KW-1185">Reference proteome</keyword>
<dbReference type="PANTHER" id="PTHR43792:SF1">
    <property type="entry name" value="N-ACETYLTRANSFERASE DOMAIN-CONTAINING PROTEIN"/>
    <property type="match status" value="1"/>
</dbReference>
<dbReference type="Pfam" id="PF13302">
    <property type="entry name" value="Acetyltransf_3"/>
    <property type="match status" value="1"/>
</dbReference>
<name>A0ABU1JKR6_9PROT</name>
<dbReference type="InterPro" id="IPR000182">
    <property type="entry name" value="GNAT_dom"/>
</dbReference>
<comment type="caution">
    <text evidence="2">The sequence shown here is derived from an EMBL/GenBank/DDBJ whole genome shotgun (WGS) entry which is preliminary data.</text>
</comment>
<dbReference type="Gene3D" id="3.40.630.30">
    <property type="match status" value="1"/>
</dbReference>
<feature type="domain" description="N-acetyltransferase" evidence="1">
    <location>
        <begin position="13"/>
        <end position="179"/>
    </location>
</feature>
<dbReference type="Proteomes" id="UP001262410">
    <property type="component" value="Unassembled WGS sequence"/>
</dbReference>
<gene>
    <name evidence="2" type="ORF">E9232_001445</name>
</gene>
<reference evidence="2 3" key="1">
    <citation type="submission" date="2023-07" db="EMBL/GenBank/DDBJ databases">
        <title>Sorghum-associated microbial communities from plants grown in Nebraska, USA.</title>
        <authorList>
            <person name="Schachtman D."/>
        </authorList>
    </citation>
    <scope>NUCLEOTIDE SEQUENCE [LARGE SCALE GENOMIC DNA]</scope>
    <source>
        <strain evidence="2 3">584</strain>
    </source>
</reference>
<evidence type="ECO:0000313" key="3">
    <source>
        <dbReference type="Proteomes" id="UP001262410"/>
    </source>
</evidence>
<dbReference type="InterPro" id="IPR016181">
    <property type="entry name" value="Acyl_CoA_acyltransferase"/>
</dbReference>
<dbReference type="RefSeq" id="WP_309793032.1">
    <property type="nucleotide sequence ID" value="NZ_JAVDPW010000002.1"/>
</dbReference>
<dbReference type="PANTHER" id="PTHR43792">
    <property type="entry name" value="GNAT FAMILY, PUTATIVE (AFU_ORTHOLOGUE AFUA_3G00765)-RELATED-RELATED"/>
    <property type="match status" value="1"/>
</dbReference>
<protein>
    <submittedName>
        <fullName evidence="2">RimJ/RimL family protein N-acetyltransferase</fullName>
    </submittedName>
</protein>
<dbReference type="SUPFAM" id="SSF55729">
    <property type="entry name" value="Acyl-CoA N-acyltransferases (Nat)"/>
    <property type="match status" value="1"/>
</dbReference>